<evidence type="ECO:0000313" key="3">
    <source>
        <dbReference type="Proteomes" id="UP000729402"/>
    </source>
</evidence>
<keyword evidence="3" id="KW-1185">Reference proteome</keyword>
<protein>
    <submittedName>
        <fullName evidence="2">Uncharacterized protein</fullName>
    </submittedName>
</protein>
<comment type="caution">
    <text evidence="2">The sequence shown here is derived from an EMBL/GenBank/DDBJ whole genome shotgun (WGS) entry which is preliminary data.</text>
</comment>
<feature type="compositionally biased region" description="Polar residues" evidence="1">
    <location>
        <begin position="62"/>
        <end position="73"/>
    </location>
</feature>
<evidence type="ECO:0000313" key="2">
    <source>
        <dbReference type="EMBL" id="KAG8076559.1"/>
    </source>
</evidence>
<feature type="region of interest" description="Disordered" evidence="1">
    <location>
        <begin position="1"/>
        <end position="26"/>
    </location>
</feature>
<feature type="region of interest" description="Disordered" evidence="1">
    <location>
        <begin position="56"/>
        <end position="80"/>
    </location>
</feature>
<accession>A0A8J5T1Q9</accession>
<evidence type="ECO:0000256" key="1">
    <source>
        <dbReference type="SAM" id="MobiDB-lite"/>
    </source>
</evidence>
<dbReference type="AlphaFoldDB" id="A0A8J5T1Q9"/>
<proteinExistence type="predicted"/>
<sequence length="226" mass="23961">MATEEHGKPLALKASTLAPQPSSRHTAGDLAAGAAVLFSCGRRALQHRWRATLPCGTHRRSTQQSAEQQSSRGTFPHGGFDRSNKRCAAVALARRNSDELAGEGFLGVGPATRGSRLAFHGKKAVAVRVRRCRLERKSEAAAGWPHGLGNRGARQAPGVESINVGPTTSSRRTPGDLAAGAAVFFLRATCAAALVARSSPMWDPPAFNAAISRATIFTRHVSPRRL</sequence>
<reference evidence="2" key="2">
    <citation type="submission" date="2021-02" db="EMBL/GenBank/DDBJ databases">
        <authorList>
            <person name="Kimball J.A."/>
            <person name="Haas M.W."/>
            <person name="Macchietto M."/>
            <person name="Kono T."/>
            <person name="Duquette J."/>
            <person name="Shao M."/>
        </authorList>
    </citation>
    <scope>NUCLEOTIDE SEQUENCE</scope>
    <source>
        <tissue evidence="2">Fresh leaf tissue</tissue>
    </source>
</reference>
<dbReference type="EMBL" id="JAAALK010000283">
    <property type="protein sequence ID" value="KAG8076559.1"/>
    <property type="molecule type" value="Genomic_DNA"/>
</dbReference>
<reference evidence="2" key="1">
    <citation type="journal article" date="2021" name="bioRxiv">
        <title>Whole Genome Assembly and Annotation of Northern Wild Rice, Zizania palustris L., Supports a Whole Genome Duplication in the Zizania Genus.</title>
        <authorList>
            <person name="Haas M."/>
            <person name="Kono T."/>
            <person name="Macchietto M."/>
            <person name="Millas R."/>
            <person name="McGilp L."/>
            <person name="Shao M."/>
            <person name="Duquette J."/>
            <person name="Hirsch C.N."/>
            <person name="Kimball J."/>
        </authorList>
    </citation>
    <scope>NUCLEOTIDE SEQUENCE</scope>
    <source>
        <tissue evidence="2">Fresh leaf tissue</tissue>
    </source>
</reference>
<name>A0A8J5T1Q9_ZIZPA</name>
<organism evidence="2 3">
    <name type="scientific">Zizania palustris</name>
    <name type="common">Northern wild rice</name>
    <dbReference type="NCBI Taxonomy" id="103762"/>
    <lineage>
        <taxon>Eukaryota</taxon>
        <taxon>Viridiplantae</taxon>
        <taxon>Streptophyta</taxon>
        <taxon>Embryophyta</taxon>
        <taxon>Tracheophyta</taxon>
        <taxon>Spermatophyta</taxon>
        <taxon>Magnoliopsida</taxon>
        <taxon>Liliopsida</taxon>
        <taxon>Poales</taxon>
        <taxon>Poaceae</taxon>
        <taxon>BOP clade</taxon>
        <taxon>Oryzoideae</taxon>
        <taxon>Oryzeae</taxon>
        <taxon>Zizaniinae</taxon>
        <taxon>Zizania</taxon>
    </lineage>
</organism>
<gene>
    <name evidence="2" type="ORF">GUJ93_ZPchr0006g44139</name>
</gene>
<dbReference type="Proteomes" id="UP000729402">
    <property type="component" value="Unassembled WGS sequence"/>
</dbReference>